<feature type="compositionally biased region" description="Polar residues" evidence="1">
    <location>
        <begin position="1"/>
        <end position="11"/>
    </location>
</feature>
<reference evidence="2 3" key="1">
    <citation type="journal article" date="2018" name="IMA Fungus">
        <title>IMA Genome-F 9: Draft genome sequence of Annulohypoxylon stygium, Aspergillus mulundensis, Berkeleyomyces basicola (syn. Thielaviopsis basicola), Ceratocystis smalleyi, two Cercospora beticola strains, Coleophoma cylindrospora, Fusarium fracticaudum, Phialophora cf. hyalina, and Morchella septimelata.</title>
        <authorList>
            <person name="Wingfield B.D."/>
            <person name="Bills G.F."/>
            <person name="Dong Y."/>
            <person name="Huang W."/>
            <person name="Nel W.J."/>
            <person name="Swalarsk-Parry B.S."/>
            <person name="Vaghefi N."/>
            <person name="Wilken P.M."/>
            <person name="An Z."/>
            <person name="de Beer Z.W."/>
            <person name="De Vos L."/>
            <person name="Chen L."/>
            <person name="Duong T.A."/>
            <person name="Gao Y."/>
            <person name="Hammerbacher A."/>
            <person name="Kikkert J.R."/>
            <person name="Li Y."/>
            <person name="Li H."/>
            <person name="Li K."/>
            <person name="Li Q."/>
            <person name="Liu X."/>
            <person name="Ma X."/>
            <person name="Naidoo K."/>
            <person name="Pethybridge S.J."/>
            <person name="Sun J."/>
            <person name="Steenkamp E.T."/>
            <person name="van der Nest M.A."/>
            <person name="van Wyk S."/>
            <person name="Wingfield M.J."/>
            <person name="Xiong C."/>
            <person name="Yue Q."/>
            <person name="Zhang X."/>
        </authorList>
    </citation>
    <scope>NUCLEOTIDE SEQUENCE [LARGE SCALE GENOMIC DNA]</scope>
    <source>
        <strain evidence="2 3">BP5796</strain>
    </source>
</reference>
<gene>
    <name evidence="2" type="ORF">BP5796_02847</name>
</gene>
<organism evidence="2 3">
    <name type="scientific">Coleophoma crateriformis</name>
    <dbReference type="NCBI Taxonomy" id="565419"/>
    <lineage>
        <taxon>Eukaryota</taxon>
        <taxon>Fungi</taxon>
        <taxon>Dikarya</taxon>
        <taxon>Ascomycota</taxon>
        <taxon>Pezizomycotina</taxon>
        <taxon>Leotiomycetes</taxon>
        <taxon>Helotiales</taxon>
        <taxon>Dermateaceae</taxon>
        <taxon>Coleophoma</taxon>
    </lineage>
</organism>
<sequence length="77" mass="8594">MPQASNFSKTTIGDKALSADEDSELPRYTEKAFEIPEIEDRKNYTTPLIAVCERNVQLDGFVAATKMDDLKTPVSKL</sequence>
<proteinExistence type="predicted"/>
<protein>
    <submittedName>
        <fullName evidence="2">Uncharacterized protein</fullName>
    </submittedName>
</protein>
<name>A0A3D8SZE1_9HELO</name>
<keyword evidence="3" id="KW-1185">Reference proteome</keyword>
<evidence type="ECO:0000313" key="2">
    <source>
        <dbReference type="EMBL" id="RDW91682.1"/>
    </source>
</evidence>
<dbReference type="Proteomes" id="UP000256328">
    <property type="component" value="Unassembled WGS sequence"/>
</dbReference>
<dbReference type="AlphaFoldDB" id="A0A3D8SZE1"/>
<accession>A0A3D8SZE1</accession>
<feature type="region of interest" description="Disordered" evidence="1">
    <location>
        <begin position="1"/>
        <end position="29"/>
    </location>
</feature>
<evidence type="ECO:0000313" key="3">
    <source>
        <dbReference type="Proteomes" id="UP000256328"/>
    </source>
</evidence>
<evidence type="ECO:0000256" key="1">
    <source>
        <dbReference type="SAM" id="MobiDB-lite"/>
    </source>
</evidence>
<dbReference type="OrthoDB" id="10535712at2759"/>
<comment type="caution">
    <text evidence="2">The sequence shown here is derived from an EMBL/GenBank/DDBJ whole genome shotgun (WGS) entry which is preliminary data.</text>
</comment>
<dbReference type="EMBL" id="PDLN01000003">
    <property type="protein sequence ID" value="RDW91682.1"/>
    <property type="molecule type" value="Genomic_DNA"/>
</dbReference>